<name>A0ABT3NYH2_9PROT</name>
<dbReference type="EMBL" id="JAPFQI010000014">
    <property type="protein sequence ID" value="MCW8087213.1"/>
    <property type="molecule type" value="Genomic_DNA"/>
</dbReference>
<organism evidence="1 2">
    <name type="scientific">Sabulicella glaciei</name>
    <dbReference type="NCBI Taxonomy" id="2984948"/>
    <lineage>
        <taxon>Bacteria</taxon>
        <taxon>Pseudomonadati</taxon>
        <taxon>Pseudomonadota</taxon>
        <taxon>Alphaproteobacteria</taxon>
        <taxon>Acetobacterales</taxon>
        <taxon>Acetobacteraceae</taxon>
        <taxon>Sabulicella</taxon>
    </lineage>
</organism>
<evidence type="ECO:0000313" key="2">
    <source>
        <dbReference type="Proteomes" id="UP001526430"/>
    </source>
</evidence>
<dbReference type="Gene3D" id="3.40.50.150">
    <property type="entry name" value="Vaccinia Virus protein VP39"/>
    <property type="match status" value="1"/>
</dbReference>
<dbReference type="Proteomes" id="UP001526430">
    <property type="component" value="Unassembled WGS sequence"/>
</dbReference>
<gene>
    <name evidence="1" type="ORF">OF850_16385</name>
</gene>
<dbReference type="SUPFAM" id="SSF53335">
    <property type="entry name" value="S-adenosyl-L-methionine-dependent methyltransferases"/>
    <property type="match status" value="1"/>
</dbReference>
<dbReference type="InterPro" id="IPR029063">
    <property type="entry name" value="SAM-dependent_MTases_sf"/>
</dbReference>
<dbReference type="GO" id="GO:0008168">
    <property type="term" value="F:methyltransferase activity"/>
    <property type="evidence" value="ECO:0007669"/>
    <property type="project" value="UniProtKB-KW"/>
</dbReference>
<evidence type="ECO:0000313" key="1">
    <source>
        <dbReference type="EMBL" id="MCW8087213.1"/>
    </source>
</evidence>
<keyword evidence="2" id="KW-1185">Reference proteome</keyword>
<proteinExistence type="predicted"/>
<comment type="caution">
    <text evidence="1">The sequence shown here is derived from an EMBL/GenBank/DDBJ whole genome shotgun (WGS) entry which is preliminary data.</text>
</comment>
<sequence>MDDEALRAAIARHFWFHSIELRPGIVTPGLKTPEIMHAEEEALLGSFDLSGLSVLDIGAWNGGFTLAALRRGAGRVLATDSFTWDAPHFRGRETFDLACAASGLRPEARHLDPTELPAGLDPFDLVLFLGVFYHLRDPIPVVDALGQVTRQVLLLETHQDALEEKRPAMIFYPGDELVGDATNWWGPNPPLILHLLLQAGFDRVLYRPHPVFGRSRGLYAAFRPRASPALREALPAPWTEMSPA</sequence>
<dbReference type="RefSeq" id="WP_301591385.1">
    <property type="nucleotide sequence ID" value="NZ_JAPFQI010000014.1"/>
</dbReference>
<keyword evidence="1" id="KW-0808">Transferase</keyword>
<reference evidence="1 2" key="1">
    <citation type="submission" date="2022-10" db="EMBL/GenBank/DDBJ databases">
        <title>Roseococcus glaciei nov., sp. nov., isolated from glacier.</title>
        <authorList>
            <person name="Liu Q."/>
            <person name="Xin Y.-H."/>
        </authorList>
    </citation>
    <scope>NUCLEOTIDE SEQUENCE [LARGE SCALE GENOMIC DNA]</scope>
    <source>
        <strain evidence="1 2">MDT2-1-1</strain>
    </source>
</reference>
<protein>
    <submittedName>
        <fullName evidence="1">Class I SAM-dependent methyltransferase</fullName>
    </submittedName>
</protein>
<keyword evidence="1" id="KW-0489">Methyltransferase</keyword>
<accession>A0ABT3NYH2</accession>
<dbReference type="CDD" id="cd02440">
    <property type="entry name" value="AdoMet_MTases"/>
    <property type="match status" value="1"/>
</dbReference>
<dbReference type="GO" id="GO:0032259">
    <property type="term" value="P:methylation"/>
    <property type="evidence" value="ECO:0007669"/>
    <property type="project" value="UniProtKB-KW"/>
</dbReference>